<dbReference type="Pfam" id="PF00188">
    <property type="entry name" value="CAP"/>
    <property type="match status" value="1"/>
</dbReference>
<evidence type="ECO:0000256" key="1">
    <source>
        <dbReference type="SAM" id="MobiDB-lite"/>
    </source>
</evidence>
<feature type="domain" description="SCP" evidence="3">
    <location>
        <begin position="128"/>
        <end position="243"/>
    </location>
</feature>
<feature type="chain" id="PRO_5038621503" evidence="2">
    <location>
        <begin position="25"/>
        <end position="246"/>
    </location>
</feature>
<keyword evidence="4" id="KW-0645">Protease</keyword>
<reference evidence="5" key="1">
    <citation type="submission" date="2016-07" db="EMBL/GenBank/DDBJ databases">
        <title>Frankia sp. NRRL B-16219 Genome sequencing.</title>
        <authorList>
            <person name="Ghodhbane-Gtari F."/>
            <person name="Swanson E."/>
            <person name="Gueddou A."/>
            <person name="Louati M."/>
            <person name="Nouioui I."/>
            <person name="Hezbri K."/>
            <person name="Abebe-Akele F."/>
            <person name="Simpson S."/>
            <person name="Morris K."/>
            <person name="Thomas K."/>
            <person name="Gtari M."/>
            <person name="Tisa L.S."/>
        </authorList>
    </citation>
    <scope>NUCLEOTIDE SEQUENCE [LARGE SCALE GENOMIC DNA]</scope>
    <source>
        <strain evidence="5">NRRL B-16219</strain>
    </source>
</reference>
<accession>A0A1S1QBD1</accession>
<evidence type="ECO:0000313" key="5">
    <source>
        <dbReference type="Proteomes" id="UP000179769"/>
    </source>
</evidence>
<gene>
    <name evidence="4" type="ORF">BBK14_15695</name>
</gene>
<dbReference type="InterPro" id="IPR035940">
    <property type="entry name" value="CAP_sf"/>
</dbReference>
<dbReference type="PROSITE" id="PS51257">
    <property type="entry name" value="PROKAR_LIPOPROTEIN"/>
    <property type="match status" value="1"/>
</dbReference>
<proteinExistence type="predicted"/>
<dbReference type="GO" id="GO:0008233">
    <property type="term" value="F:peptidase activity"/>
    <property type="evidence" value="ECO:0007669"/>
    <property type="project" value="UniProtKB-KW"/>
</dbReference>
<dbReference type="InterPro" id="IPR014044">
    <property type="entry name" value="CAP_dom"/>
</dbReference>
<dbReference type="PANTHER" id="PTHR31157">
    <property type="entry name" value="SCP DOMAIN-CONTAINING PROTEIN"/>
    <property type="match status" value="1"/>
</dbReference>
<evidence type="ECO:0000259" key="3">
    <source>
        <dbReference type="Pfam" id="PF00188"/>
    </source>
</evidence>
<dbReference type="SUPFAM" id="SSF55797">
    <property type="entry name" value="PR-1-like"/>
    <property type="match status" value="1"/>
</dbReference>
<sequence>MAPVRKTVASAAATVALLAAVASCRPAPGGPPGGGFPVPTASTSTSPTATPTSSAPTTVTPPPSTPTAAPTTTAPTPPAPTTAPPSTRPPRPTDPPGPTDPPVPTNPPVTSAPPAPPGTSPQADEVVRLTNVEREKAGCGPLAVDTRLTAAAQAHTADMAANDYFSHDGQDGSSPGDRTRAAGFPSGFVGENIAAGSTTPAATLQMWMNSSGHRANILNCGYTHIGVGYAQGGSYRYYWTQDFGKL</sequence>
<dbReference type="EMBL" id="MAXA01000158">
    <property type="protein sequence ID" value="OHV32148.1"/>
    <property type="molecule type" value="Genomic_DNA"/>
</dbReference>
<dbReference type="Proteomes" id="UP000179769">
    <property type="component" value="Unassembled WGS sequence"/>
</dbReference>
<evidence type="ECO:0000256" key="2">
    <source>
        <dbReference type="SAM" id="SignalP"/>
    </source>
</evidence>
<evidence type="ECO:0000313" key="4">
    <source>
        <dbReference type="EMBL" id="OHV32148.1"/>
    </source>
</evidence>
<organism evidence="4 5">
    <name type="scientific">Parafrankia soli</name>
    <dbReference type="NCBI Taxonomy" id="2599596"/>
    <lineage>
        <taxon>Bacteria</taxon>
        <taxon>Bacillati</taxon>
        <taxon>Actinomycetota</taxon>
        <taxon>Actinomycetes</taxon>
        <taxon>Frankiales</taxon>
        <taxon>Frankiaceae</taxon>
        <taxon>Parafrankia</taxon>
    </lineage>
</organism>
<protein>
    <submittedName>
        <fullName evidence="4">Serine protease</fullName>
    </submittedName>
</protein>
<dbReference type="PANTHER" id="PTHR31157:SF1">
    <property type="entry name" value="SCP DOMAIN-CONTAINING PROTEIN"/>
    <property type="match status" value="1"/>
</dbReference>
<dbReference type="AlphaFoldDB" id="A0A1S1QBD1"/>
<keyword evidence="4" id="KW-0378">Hydrolase</keyword>
<feature type="region of interest" description="Disordered" evidence="1">
    <location>
        <begin position="23"/>
        <end position="123"/>
    </location>
</feature>
<keyword evidence="2" id="KW-0732">Signal</keyword>
<name>A0A1S1QBD1_9ACTN</name>
<feature type="compositionally biased region" description="Pro residues" evidence="1">
    <location>
        <begin position="75"/>
        <end position="119"/>
    </location>
</feature>
<feature type="signal peptide" evidence="2">
    <location>
        <begin position="1"/>
        <end position="24"/>
    </location>
</feature>
<dbReference type="GO" id="GO:0006508">
    <property type="term" value="P:proteolysis"/>
    <property type="evidence" value="ECO:0007669"/>
    <property type="project" value="UniProtKB-KW"/>
</dbReference>
<dbReference type="CDD" id="cd05379">
    <property type="entry name" value="CAP_bacterial"/>
    <property type="match status" value="1"/>
</dbReference>
<comment type="caution">
    <text evidence="4">The sequence shown here is derived from an EMBL/GenBank/DDBJ whole genome shotgun (WGS) entry which is preliminary data.</text>
</comment>
<dbReference type="Gene3D" id="3.40.33.10">
    <property type="entry name" value="CAP"/>
    <property type="match status" value="1"/>
</dbReference>
<feature type="compositionally biased region" description="Low complexity" evidence="1">
    <location>
        <begin position="37"/>
        <end position="58"/>
    </location>
</feature>
<keyword evidence="5" id="KW-1185">Reference proteome</keyword>
<dbReference type="RefSeq" id="WP_071062478.1">
    <property type="nucleotide sequence ID" value="NZ_MAXA01000158.1"/>
</dbReference>